<dbReference type="AlphaFoldDB" id="A0A7D5I5J2"/>
<gene>
    <name evidence="2" type="ORF">HWN40_12505</name>
</gene>
<keyword evidence="1" id="KW-0472">Membrane</keyword>
<dbReference type="KEGG" id="mzi:HWN40_12505"/>
<organism evidence="2 3">
    <name type="scientific">Methanolobus zinderi</name>
    <dbReference type="NCBI Taxonomy" id="536044"/>
    <lineage>
        <taxon>Archaea</taxon>
        <taxon>Methanobacteriati</taxon>
        <taxon>Methanobacteriota</taxon>
        <taxon>Stenosarchaea group</taxon>
        <taxon>Methanomicrobia</taxon>
        <taxon>Methanosarcinales</taxon>
        <taxon>Methanosarcinaceae</taxon>
        <taxon>Methanolobus</taxon>
    </lineage>
</organism>
<dbReference type="GeneID" id="55822510"/>
<name>A0A7D5I5J2_9EURY</name>
<dbReference type="OrthoDB" id="70322at2157"/>
<dbReference type="RefSeq" id="WP_176966043.1">
    <property type="nucleotide sequence ID" value="NZ_CP058215.1"/>
</dbReference>
<evidence type="ECO:0000313" key="2">
    <source>
        <dbReference type="EMBL" id="QLC50988.1"/>
    </source>
</evidence>
<accession>A0A7D5I5J2</accession>
<keyword evidence="1" id="KW-1133">Transmembrane helix</keyword>
<protein>
    <submittedName>
        <fullName evidence="2">Small multi-drug export protein</fullName>
    </submittedName>
</protein>
<feature type="transmembrane region" description="Helical" evidence="1">
    <location>
        <begin position="131"/>
        <end position="154"/>
    </location>
</feature>
<dbReference type="InterPro" id="IPR009577">
    <property type="entry name" value="Sm_multidrug_ex"/>
</dbReference>
<reference evidence="2 3" key="1">
    <citation type="submission" date="2020-06" db="EMBL/GenBank/DDBJ databases">
        <title>Methanolobus halotolerans sp. nov., isolated from a saline lake Tus in Siberia.</title>
        <authorList>
            <person name="Shen Y."/>
            <person name="Chen S.-C."/>
            <person name="Lai M.-C."/>
            <person name="Huang H.-H."/>
            <person name="Chiu H.-H."/>
            <person name="Tang S.-L."/>
            <person name="Rogozin D.Y."/>
            <person name="Degermendzhy A.G."/>
        </authorList>
    </citation>
    <scope>NUCLEOTIDE SEQUENCE [LARGE SCALE GENOMIC DNA]</scope>
    <source>
        <strain evidence="2 3">DSM 21339</strain>
    </source>
</reference>
<feature type="transmembrane region" description="Helical" evidence="1">
    <location>
        <begin position="103"/>
        <end position="124"/>
    </location>
</feature>
<proteinExistence type="predicted"/>
<keyword evidence="1" id="KW-0812">Transmembrane</keyword>
<feature type="transmembrane region" description="Helical" evidence="1">
    <location>
        <begin position="45"/>
        <end position="65"/>
    </location>
</feature>
<feature type="transmembrane region" description="Helical" evidence="1">
    <location>
        <begin position="13"/>
        <end position="38"/>
    </location>
</feature>
<dbReference type="Pfam" id="PF06695">
    <property type="entry name" value="Sm_multidrug_ex"/>
    <property type="match status" value="1"/>
</dbReference>
<dbReference type="EMBL" id="CP058215">
    <property type="protein sequence ID" value="QLC50988.1"/>
    <property type="molecule type" value="Genomic_DNA"/>
</dbReference>
<evidence type="ECO:0000313" key="3">
    <source>
        <dbReference type="Proteomes" id="UP000509594"/>
    </source>
</evidence>
<evidence type="ECO:0000256" key="1">
    <source>
        <dbReference type="SAM" id="Phobius"/>
    </source>
</evidence>
<dbReference type="Proteomes" id="UP000509594">
    <property type="component" value="Chromosome"/>
</dbReference>
<sequence length="162" mass="17569">MIGLELLESSEGFVAYALVFILAAIPWIEILLVIPVGIAIDLNPLAVAVLAAVGNLATVYLLIFAHDSLHSFWQKLRLNGNGKRPEGRKKRAMHTWDSYGLPGLAMLAPVVTGTHLAALIALGLGSRRYSVALWLTLSILIWTAVVTAASYYGIESLKWLFG</sequence>
<keyword evidence="3" id="KW-1185">Reference proteome</keyword>